<dbReference type="AlphaFoldDB" id="A0A8C7A5V5"/>
<dbReference type="Ensembl" id="ENSNVIT00000001814.1">
    <property type="protein sequence ID" value="ENSNVIP00000001565.1"/>
    <property type="gene ID" value="ENSNVIG00000001275.1"/>
</dbReference>
<evidence type="ECO:0000313" key="2">
    <source>
        <dbReference type="Proteomes" id="UP000694425"/>
    </source>
</evidence>
<name>A0A8C7A5V5_NEOVI</name>
<organism evidence="1 2">
    <name type="scientific">Neovison vison</name>
    <name type="common">American mink</name>
    <name type="synonym">Mustela vison</name>
    <dbReference type="NCBI Taxonomy" id="452646"/>
    <lineage>
        <taxon>Eukaryota</taxon>
        <taxon>Metazoa</taxon>
        <taxon>Chordata</taxon>
        <taxon>Craniata</taxon>
        <taxon>Vertebrata</taxon>
        <taxon>Euteleostomi</taxon>
        <taxon>Mammalia</taxon>
        <taxon>Eutheria</taxon>
        <taxon>Laurasiatheria</taxon>
        <taxon>Carnivora</taxon>
        <taxon>Caniformia</taxon>
        <taxon>Musteloidea</taxon>
        <taxon>Mustelidae</taxon>
        <taxon>Mustelinae</taxon>
        <taxon>Neogale</taxon>
    </lineage>
</organism>
<dbReference type="PANTHER" id="PTHR19446">
    <property type="entry name" value="REVERSE TRANSCRIPTASES"/>
    <property type="match status" value="1"/>
</dbReference>
<dbReference type="Proteomes" id="UP000694425">
    <property type="component" value="Unplaced"/>
</dbReference>
<evidence type="ECO:0000313" key="1">
    <source>
        <dbReference type="Ensembl" id="ENSNVIP00000001565.1"/>
    </source>
</evidence>
<dbReference type="GeneTree" id="ENSGT01150000286925"/>
<accession>A0A8C7A5V5</accession>
<evidence type="ECO:0008006" key="3">
    <source>
        <dbReference type="Google" id="ProtNLM"/>
    </source>
</evidence>
<proteinExistence type="predicted"/>
<reference evidence="1" key="1">
    <citation type="submission" date="2025-08" db="UniProtKB">
        <authorList>
            <consortium name="Ensembl"/>
        </authorList>
    </citation>
    <scope>IDENTIFICATION</scope>
</reference>
<sequence>MIKTLKKVGLDGTHLNIIKFIYEKPTVNTILNGEKLRLFPLTSGTGQGCPLSSLLLNIILKVLPTAIRQEKRIKDIKIGKEKVKLTQVTQYYR</sequence>
<reference evidence="1" key="2">
    <citation type="submission" date="2025-09" db="UniProtKB">
        <authorList>
            <consortium name="Ensembl"/>
        </authorList>
    </citation>
    <scope>IDENTIFICATION</scope>
</reference>
<protein>
    <recommendedName>
        <fullName evidence="3">Reverse transcriptase domain-containing protein</fullName>
    </recommendedName>
</protein>
<keyword evidence="2" id="KW-1185">Reference proteome</keyword>